<accession>A0A1S0U3T9</accession>
<proteinExistence type="predicted"/>
<dbReference type="CTD" id="9941838"/>
<dbReference type="AlphaFoldDB" id="A0A1S0U3T9"/>
<gene>
    <name evidence="1" type="ORF">LOAG_04434</name>
</gene>
<sequence length="96" mass="11230">MRNEQQVLTPNEAFFEVIPFNICEKLLDDNEASFVGRNMCSVSRKQKQISSLIDLKSKQYFNLLKVKHKTVERIKTGARKTNHYIWQCVAEDIILV</sequence>
<protein>
    <submittedName>
        <fullName evidence="1">Uncharacterized protein</fullName>
    </submittedName>
</protein>
<name>A0A1S0U3T9_LOALO</name>
<dbReference type="GeneID" id="9941838"/>
<dbReference type="RefSeq" id="XP_003140019.1">
    <property type="nucleotide sequence ID" value="XM_003139971.1"/>
</dbReference>
<feature type="non-terminal residue" evidence="1">
    <location>
        <position position="96"/>
    </location>
</feature>
<evidence type="ECO:0000313" key="1">
    <source>
        <dbReference type="EMBL" id="EFO24050.1"/>
    </source>
</evidence>
<reference evidence="1" key="1">
    <citation type="submission" date="2012-04" db="EMBL/GenBank/DDBJ databases">
        <title>The Genome Sequence of Loa loa.</title>
        <authorList>
            <consortium name="The Broad Institute Genome Sequencing Platform"/>
            <consortium name="Broad Institute Genome Sequencing Center for Infectious Disease"/>
            <person name="Nutman T.B."/>
            <person name="Fink D.L."/>
            <person name="Russ C."/>
            <person name="Young S."/>
            <person name="Zeng Q."/>
            <person name="Gargeya S."/>
            <person name="Alvarado L."/>
            <person name="Berlin A."/>
            <person name="Chapman S.B."/>
            <person name="Chen Z."/>
            <person name="Freedman E."/>
            <person name="Gellesch M."/>
            <person name="Goldberg J."/>
            <person name="Griggs A."/>
            <person name="Gujja S."/>
            <person name="Heilman E.R."/>
            <person name="Heiman D."/>
            <person name="Howarth C."/>
            <person name="Mehta T."/>
            <person name="Neiman D."/>
            <person name="Pearson M."/>
            <person name="Roberts A."/>
            <person name="Saif S."/>
            <person name="Shea T."/>
            <person name="Shenoy N."/>
            <person name="Sisk P."/>
            <person name="Stolte C."/>
            <person name="Sykes S."/>
            <person name="White J."/>
            <person name="Yandava C."/>
            <person name="Haas B."/>
            <person name="Henn M.R."/>
            <person name="Nusbaum C."/>
            <person name="Birren B."/>
        </authorList>
    </citation>
    <scope>NUCLEOTIDE SEQUENCE [LARGE SCALE GENOMIC DNA]</scope>
</reference>
<dbReference type="KEGG" id="loa:LOAG_04434"/>
<organism evidence="1">
    <name type="scientific">Loa loa</name>
    <name type="common">Eye worm</name>
    <name type="synonym">Filaria loa</name>
    <dbReference type="NCBI Taxonomy" id="7209"/>
    <lineage>
        <taxon>Eukaryota</taxon>
        <taxon>Metazoa</taxon>
        <taxon>Ecdysozoa</taxon>
        <taxon>Nematoda</taxon>
        <taxon>Chromadorea</taxon>
        <taxon>Rhabditida</taxon>
        <taxon>Spirurina</taxon>
        <taxon>Spiruromorpha</taxon>
        <taxon>Filarioidea</taxon>
        <taxon>Onchocercidae</taxon>
        <taxon>Loa</taxon>
    </lineage>
</organism>
<dbReference type="EMBL" id="JH712071">
    <property type="protein sequence ID" value="EFO24050.1"/>
    <property type="molecule type" value="Genomic_DNA"/>
</dbReference>
<dbReference type="InParanoid" id="A0A1S0U3T9"/>